<comment type="caution">
    <text evidence="2">The sequence shown here is derived from an EMBL/GenBank/DDBJ whole genome shotgun (WGS) entry which is preliminary data.</text>
</comment>
<evidence type="ECO:0008006" key="4">
    <source>
        <dbReference type="Google" id="ProtNLM"/>
    </source>
</evidence>
<feature type="compositionally biased region" description="Low complexity" evidence="1">
    <location>
        <begin position="522"/>
        <end position="531"/>
    </location>
</feature>
<dbReference type="RefSeq" id="WP_046761921.1">
    <property type="nucleotide sequence ID" value="NZ_LBIC01000001.1"/>
</dbReference>
<keyword evidence="3" id="KW-1185">Reference proteome</keyword>
<evidence type="ECO:0000256" key="1">
    <source>
        <dbReference type="SAM" id="MobiDB-lite"/>
    </source>
</evidence>
<evidence type="ECO:0000313" key="3">
    <source>
        <dbReference type="Proteomes" id="UP000033874"/>
    </source>
</evidence>
<gene>
    <name evidence="2" type="ORF">YP76_01940</name>
</gene>
<proteinExistence type="predicted"/>
<dbReference type="EMBL" id="LBIC01000001">
    <property type="protein sequence ID" value="KKW93477.1"/>
    <property type="molecule type" value="Genomic_DNA"/>
</dbReference>
<feature type="compositionally biased region" description="Low complexity" evidence="1">
    <location>
        <begin position="135"/>
        <end position="147"/>
    </location>
</feature>
<dbReference type="InterPro" id="IPR038610">
    <property type="entry name" value="FliK-like_C_sf"/>
</dbReference>
<feature type="compositionally biased region" description="Basic and acidic residues" evidence="1">
    <location>
        <begin position="216"/>
        <end position="242"/>
    </location>
</feature>
<protein>
    <recommendedName>
        <fullName evidence="4">Flagellar hook-length control protein-like C-terminal domain-containing protein</fullName>
    </recommendedName>
</protein>
<accession>A0A0M3ATF4</accession>
<sequence length="597" mass="60965">MSDVNMLTSLKALLFSSASTQMPAEGAGTVPPEGAVDFAKLLDGTMDAAPEMPGLPQATAPTVAADAAAVEGTALDGEGLAPARLNGAKAEEGEAETVLPLPFGLANALRAVQSHRKETLPLPPGLARKTEALAEPAAPADALPTPAVDGEPVEEVAAETPAQVGEPVPAVADNGAGEAQEMPVILPGEQPEAARPVKEAKLEQAETLPETPVTTRPDEPVKADADRDHADRTDKDKPEERVQAMPSPDVAAVQTPMPQAAPPQPLPTSARQGEAAAVKPDSGKNLPAEALMQPAAGEQIISAAPTSASADLSLPVTPQGERRPVKSEAIALLQLVRDQVAGRQPGMPVRAGEPVAARVKSGRAGIAAELAPANTAQPVPTDAASVPPLAQPSAGPAVQTAVIAPPTVDLSASLGAQVVDMGVSGQWIDGLAREIAGLSANGAQGRFQINADQLGPVQVDIRHGSDGAAVSLTVASEAAEMALRQDSDRLRLDASLSAVRIAEVKIERAPHVAEAARADGASQQGSQQSSQTPNGWANNGQNMAQSQGQAHGQAQGQGRWRASENGAFSPKNSGDPAVLNPDDARRASHDSLRARYA</sequence>
<feature type="region of interest" description="Disordered" evidence="1">
    <location>
        <begin position="192"/>
        <end position="286"/>
    </location>
</feature>
<dbReference type="Gene3D" id="3.30.750.140">
    <property type="match status" value="1"/>
</dbReference>
<dbReference type="Proteomes" id="UP000033874">
    <property type="component" value="Unassembled WGS sequence"/>
</dbReference>
<dbReference type="PATRIC" id="fig|56193.3.peg.398"/>
<organism evidence="2 3">
    <name type="scientific">Sphingobium chungbukense</name>
    <dbReference type="NCBI Taxonomy" id="56193"/>
    <lineage>
        <taxon>Bacteria</taxon>
        <taxon>Pseudomonadati</taxon>
        <taxon>Pseudomonadota</taxon>
        <taxon>Alphaproteobacteria</taxon>
        <taxon>Sphingomonadales</taxon>
        <taxon>Sphingomonadaceae</taxon>
        <taxon>Sphingobium</taxon>
    </lineage>
</organism>
<feature type="compositionally biased region" description="Polar residues" evidence="1">
    <location>
        <begin position="532"/>
        <end position="543"/>
    </location>
</feature>
<feature type="compositionally biased region" description="Low complexity" evidence="1">
    <location>
        <begin position="544"/>
        <end position="558"/>
    </location>
</feature>
<name>A0A0M3ATF4_9SPHN</name>
<dbReference type="STRING" id="56193.YP76_01940"/>
<dbReference type="AlphaFoldDB" id="A0A0M3ATF4"/>
<feature type="region of interest" description="Disordered" evidence="1">
    <location>
        <begin position="513"/>
        <end position="597"/>
    </location>
</feature>
<feature type="compositionally biased region" description="Basic and acidic residues" evidence="1">
    <location>
        <begin position="582"/>
        <end position="597"/>
    </location>
</feature>
<feature type="region of interest" description="Disordered" evidence="1">
    <location>
        <begin position="135"/>
        <end position="174"/>
    </location>
</feature>
<evidence type="ECO:0000313" key="2">
    <source>
        <dbReference type="EMBL" id="KKW93477.1"/>
    </source>
</evidence>
<reference evidence="2 3" key="1">
    <citation type="submission" date="2015-04" db="EMBL/GenBank/DDBJ databases">
        <title>Genome sequence of aromatic hydrocarbons-degrading Sphingobium chungbukense DJ77.</title>
        <authorList>
            <person name="Kim Y.-C."/>
            <person name="Chae J.-C."/>
        </authorList>
    </citation>
    <scope>NUCLEOTIDE SEQUENCE [LARGE SCALE GENOMIC DNA]</scope>
    <source>
        <strain evidence="2 3">DJ77</strain>
    </source>
</reference>
<feature type="compositionally biased region" description="Basic and acidic residues" evidence="1">
    <location>
        <begin position="195"/>
        <end position="204"/>
    </location>
</feature>